<dbReference type="PANTHER" id="PTHR30069:SF57">
    <property type="entry name" value="TONB-DEPENDENT RECEPTOR"/>
    <property type="match status" value="1"/>
</dbReference>
<evidence type="ECO:0000259" key="8">
    <source>
        <dbReference type="Pfam" id="PF07715"/>
    </source>
</evidence>
<evidence type="ECO:0000256" key="4">
    <source>
        <dbReference type="ARBA" id="ARBA00022692"/>
    </source>
</evidence>
<evidence type="ECO:0000256" key="1">
    <source>
        <dbReference type="ARBA" id="ARBA00004571"/>
    </source>
</evidence>
<evidence type="ECO:0000256" key="6">
    <source>
        <dbReference type="ARBA" id="ARBA00023237"/>
    </source>
</evidence>
<comment type="subcellular location">
    <subcellularLocation>
        <location evidence="1">Cell outer membrane</location>
        <topology evidence="1">Multi-pass membrane protein</topology>
    </subcellularLocation>
</comment>
<keyword evidence="2" id="KW-0813">Transport</keyword>
<dbReference type="GO" id="GO:0009279">
    <property type="term" value="C:cell outer membrane"/>
    <property type="evidence" value="ECO:0007669"/>
    <property type="project" value="UniProtKB-SubCell"/>
</dbReference>
<dbReference type="RefSeq" id="WP_094549453.1">
    <property type="nucleotide sequence ID" value="NZ_MQWB01000001.1"/>
</dbReference>
<evidence type="ECO:0000256" key="7">
    <source>
        <dbReference type="SAM" id="SignalP"/>
    </source>
</evidence>
<organism evidence="9 10">
    <name type="scientific">Rubricoccus marinus</name>
    <dbReference type="NCBI Taxonomy" id="716817"/>
    <lineage>
        <taxon>Bacteria</taxon>
        <taxon>Pseudomonadati</taxon>
        <taxon>Rhodothermota</taxon>
        <taxon>Rhodothermia</taxon>
        <taxon>Rhodothermales</taxon>
        <taxon>Rubricoccaceae</taxon>
        <taxon>Rubricoccus</taxon>
    </lineage>
</organism>
<dbReference type="PANTHER" id="PTHR30069">
    <property type="entry name" value="TONB-DEPENDENT OUTER MEMBRANE RECEPTOR"/>
    <property type="match status" value="1"/>
</dbReference>
<dbReference type="InterPro" id="IPR008969">
    <property type="entry name" value="CarboxyPept-like_regulatory"/>
</dbReference>
<keyword evidence="10" id="KW-1185">Reference proteome</keyword>
<protein>
    <recommendedName>
        <fullName evidence="8">TonB-dependent receptor plug domain-containing protein</fullName>
    </recommendedName>
</protein>
<feature type="chain" id="PRO_5013283118" description="TonB-dependent receptor plug domain-containing protein" evidence="7">
    <location>
        <begin position="23"/>
        <end position="780"/>
    </location>
</feature>
<keyword evidence="4" id="KW-0812">Transmembrane</keyword>
<dbReference type="InterPro" id="IPR037066">
    <property type="entry name" value="Plug_dom_sf"/>
</dbReference>
<dbReference type="SUPFAM" id="SSF56935">
    <property type="entry name" value="Porins"/>
    <property type="match status" value="1"/>
</dbReference>
<proteinExistence type="predicted"/>
<name>A0A259U148_9BACT</name>
<evidence type="ECO:0000256" key="2">
    <source>
        <dbReference type="ARBA" id="ARBA00022448"/>
    </source>
</evidence>
<gene>
    <name evidence="9" type="ORF">BSZ36_12585</name>
</gene>
<evidence type="ECO:0000313" key="10">
    <source>
        <dbReference type="Proteomes" id="UP000216446"/>
    </source>
</evidence>
<dbReference type="Gene3D" id="2.40.170.20">
    <property type="entry name" value="TonB-dependent receptor, beta-barrel domain"/>
    <property type="match status" value="1"/>
</dbReference>
<dbReference type="Pfam" id="PF13620">
    <property type="entry name" value="CarboxypepD_reg"/>
    <property type="match status" value="1"/>
</dbReference>
<accession>A0A259U148</accession>
<dbReference type="OrthoDB" id="9804995at2"/>
<dbReference type="AlphaFoldDB" id="A0A259U148"/>
<keyword evidence="3" id="KW-1134">Transmembrane beta strand</keyword>
<reference evidence="9 10" key="1">
    <citation type="submission" date="2016-11" db="EMBL/GenBank/DDBJ databases">
        <title>Study of marine rhodopsin-containing bacteria.</title>
        <authorList>
            <person name="Yoshizawa S."/>
            <person name="Kumagai Y."/>
            <person name="Kogure K."/>
        </authorList>
    </citation>
    <scope>NUCLEOTIDE SEQUENCE [LARGE SCALE GENOMIC DNA]</scope>
    <source>
        <strain evidence="9 10">SG-29</strain>
    </source>
</reference>
<dbReference type="EMBL" id="MQWB01000001">
    <property type="protein sequence ID" value="OZC03745.1"/>
    <property type="molecule type" value="Genomic_DNA"/>
</dbReference>
<keyword evidence="6" id="KW-0998">Cell outer membrane</keyword>
<dbReference type="InParanoid" id="A0A259U148"/>
<evidence type="ECO:0000256" key="3">
    <source>
        <dbReference type="ARBA" id="ARBA00022452"/>
    </source>
</evidence>
<dbReference type="InterPro" id="IPR012910">
    <property type="entry name" value="Plug_dom"/>
</dbReference>
<dbReference type="GO" id="GO:0015344">
    <property type="term" value="F:siderophore uptake transmembrane transporter activity"/>
    <property type="evidence" value="ECO:0007669"/>
    <property type="project" value="TreeGrafter"/>
</dbReference>
<keyword evidence="5" id="KW-0472">Membrane</keyword>
<dbReference type="Pfam" id="PF07715">
    <property type="entry name" value="Plug"/>
    <property type="match status" value="1"/>
</dbReference>
<dbReference type="SUPFAM" id="SSF49464">
    <property type="entry name" value="Carboxypeptidase regulatory domain-like"/>
    <property type="match status" value="1"/>
</dbReference>
<comment type="caution">
    <text evidence="9">The sequence shown here is derived from an EMBL/GenBank/DDBJ whole genome shotgun (WGS) entry which is preliminary data.</text>
</comment>
<evidence type="ECO:0000256" key="5">
    <source>
        <dbReference type="ARBA" id="ARBA00023136"/>
    </source>
</evidence>
<dbReference type="Gene3D" id="2.170.130.10">
    <property type="entry name" value="TonB-dependent receptor, plug domain"/>
    <property type="match status" value="1"/>
</dbReference>
<dbReference type="InterPro" id="IPR036942">
    <property type="entry name" value="Beta-barrel_TonB_sf"/>
</dbReference>
<sequence length="780" mass="84101">MLARLFPPLAALALFLAPEAHAQSITGRVVDAVTQQTLPGANVAVLDASGEILAGAATDLDGAFSLSGLRAGNYHLQASFVGYDTQTRTDVVVQASRPTFVLFELRETTTALGEEITVTAGFFEDEPDAPVSVTALGPEEIRRTPGGQNDISRSLLALPGVSSGVDNRNDLLVRGGGPSENAYFVDGIEVPQINHFATQGAAGGALGLLNVDFIREATFYTGGFPVRYGDAGSSVLVVENRPGSPGLLSGDITVGATETALSLDGSSGEDFNWIFSARRSYLQLLFELIDLPIRPAYWDFQNRTEWDVTDKDRLVFFGLWAVDDFDIAQPEDPDDFEGQEIASRVLDNDQRSYTAGLSWRRLVPGGFFTTAFSRSYQEFFFNDRDEAGDPLLSNISEEAAWRLRTDGDLRLAPGLTLGVGGGASRETIASDFFQRATPANRLPADLAFDADLGLWKGFGYTQITAKAAGGKLALTGGVRADGTDFLDQGFSVSPRVSASVDLTDQISASGAVGRFTQSPELVSLAVRDGVSPEAPYANRGLRWIAVDQVIGGLALTPVPSLRVSLEGFYKQYDDYPVSVSDPRVSLANLGGDFGVIGAEPLAPQGEGRAYGVELSAQKRLTSKVYGLGAYTLAWSEFTGADGVYKPSAWDVRHNLQLTGGIRLGGWEIGSKLAFQSGRPFTPFDFAASEVEYALSRRGVLDLDRLNQERTSVYTRWDVRVDRRFSIAGRVNGNVYLDVQNILDRENVFGVQYTEDPAVPSRLREQSGIGRLPSVGFSVEF</sequence>
<dbReference type="Proteomes" id="UP000216446">
    <property type="component" value="Unassembled WGS sequence"/>
</dbReference>
<keyword evidence="7" id="KW-0732">Signal</keyword>
<feature type="signal peptide" evidence="7">
    <location>
        <begin position="1"/>
        <end position="22"/>
    </location>
</feature>
<dbReference type="GO" id="GO:0044718">
    <property type="term" value="P:siderophore transmembrane transport"/>
    <property type="evidence" value="ECO:0007669"/>
    <property type="project" value="TreeGrafter"/>
</dbReference>
<dbReference type="InterPro" id="IPR039426">
    <property type="entry name" value="TonB-dep_rcpt-like"/>
</dbReference>
<evidence type="ECO:0000313" key="9">
    <source>
        <dbReference type="EMBL" id="OZC03745.1"/>
    </source>
</evidence>
<feature type="domain" description="TonB-dependent receptor plug" evidence="8">
    <location>
        <begin position="128"/>
        <end position="231"/>
    </location>
</feature>
<dbReference type="Gene3D" id="2.60.40.1120">
    <property type="entry name" value="Carboxypeptidase-like, regulatory domain"/>
    <property type="match status" value="1"/>
</dbReference>